<evidence type="ECO:0000256" key="1">
    <source>
        <dbReference type="SAM" id="Phobius"/>
    </source>
</evidence>
<dbReference type="AlphaFoldDB" id="A0A855WWY7"/>
<evidence type="ECO:0000313" key="3">
    <source>
        <dbReference type="Proteomes" id="UP000250918"/>
    </source>
</evidence>
<gene>
    <name evidence="2" type="ORF">C3F09_10105</name>
</gene>
<feature type="transmembrane region" description="Helical" evidence="1">
    <location>
        <begin position="133"/>
        <end position="151"/>
    </location>
</feature>
<organism evidence="2 3">
    <name type="scientific">candidate division GN15 bacterium</name>
    <dbReference type="NCBI Taxonomy" id="2072418"/>
    <lineage>
        <taxon>Bacteria</taxon>
        <taxon>candidate division GN15</taxon>
    </lineage>
</organism>
<feature type="transmembrane region" description="Helical" evidence="1">
    <location>
        <begin position="29"/>
        <end position="47"/>
    </location>
</feature>
<dbReference type="Proteomes" id="UP000250918">
    <property type="component" value="Unassembled WGS sequence"/>
</dbReference>
<feature type="transmembrane region" description="Helical" evidence="1">
    <location>
        <begin position="91"/>
        <end position="113"/>
    </location>
</feature>
<name>A0A855WWY7_9BACT</name>
<protein>
    <submittedName>
        <fullName evidence="2">Uncharacterized protein</fullName>
    </submittedName>
</protein>
<feature type="transmembrane region" description="Helical" evidence="1">
    <location>
        <begin position="163"/>
        <end position="183"/>
    </location>
</feature>
<keyword evidence="1" id="KW-0472">Membrane</keyword>
<keyword evidence="1" id="KW-0812">Transmembrane</keyword>
<reference evidence="2 3" key="1">
    <citation type="journal article" date="2018" name="ISME J.">
        <title>A methanotrophic archaeon couples anaerobic oxidation of methane to Fe(III) reduction.</title>
        <authorList>
            <person name="Cai C."/>
            <person name="Leu A.O."/>
            <person name="Xie G.J."/>
            <person name="Guo J."/>
            <person name="Feng Y."/>
            <person name="Zhao J.X."/>
            <person name="Tyson G.W."/>
            <person name="Yuan Z."/>
            <person name="Hu S."/>
        </authorList>
    </citation>
    <scope>NUCLEOTIDE SEQUENCE [LARGE SCALE GENOMIC DNA]</scope>
    <source>
        <strain evidence="2">FeB_12</strain>
    </source>
</reference>
<sequence length="205" mass="22299">MMDFGTIIAGLLTLAILTFLYRDNPIYKLAEYLLVGVAVGYALVIAWKSAMVDLLFTPLFGQGDWSLLLPLILGLMMFGRFHARTSFISRVPLAVLIGSGAGAAVPAMLGPRILTQVSGSVTPLVGTDGLPNWSGLIVIVGVLSTLAYFFFSREHRGSLGVASKVGTWFLMIFFGTTFGYTVMSRMSTFIGRAEFLLTDFLHLTR</sequence>
<dbReference type="EMBL" id="PQAP01000166">
    <property type="protein sequence ID" value="PWB69710.1"/>
    <property type="molecule type" value="Genomic_DNA"/>
</dbReference>
<feature type="transmembrane region" description="Helical" evidence="1">
    <location>
        <begin position="6"/>
        <end position="22"/>
    </location>
</feature>
<keyword evidence="1" id="KW-1133">Transmembrane helix</keyword>
<evidence type="ECO:0000313" key="2">
    <source>
        <dbReference type="EMBL" id="PWB69710.1"/>
    </source>
</evidence>
<accession>A0A855WWY7</accession>
<feature type="transmembrane region" description="Helical" evidence="1">
    <location>
        <begin position="59"/>
        <end position="79"/>
    </location>
</feature>
<proteinExistence type="predicted"/>
<comment type="caution">
    <text evidence="2">The sequence shown here is derived from an EMBL/GenBank/DDBJ whole genome shotgun (WGS) entry which is preliminary data.</text>
</comment>